<dbReference type="GO" id="GO:0006406">
    <property type="term" value="P:mRNA export from nucleus"/>
    <property type="evidence" value="ECO:0007669"/>
    <property type="project" value="TreeGrafter"/>
</dbReference>
<gene>
    <name evidence="2" type="ORF">TWF694_000018</name>
</gene>
<proteinExistence type="predicted"/>
<feature type="region of interest" description="Disordered" evidence="1">
    <location>
        <begin position="305"/>
        <end position="326"/>
    </location>
</feature>
<sequence>MVHPAPQTIVQLKDIIKSLLVDFQTSSTSSSLNHSIVSPPALSAHRQNFLSVFASIPGIHDIKYCLECAAREVLYDIITDFEGKPSKEAFGALYQLFDLVLVLSELDISDPQLPFAIIEETLDTQPIGGCKQVFLYLEARIERLTVGVDGAKGKGIILLRLCNELLRKLSKSEDTVFCGRIFVFLTKSFPLSERSGVNLRGEFHVENKTSFDEQWRSPMSASPSPGSETVVDQALNDSGASAMELTTLESIDACHRLYTTLWSTQHDFAEPTRLFHKRNLDHFKASLEVVIKAFKAAIDDHGQSLSPTGLDSQRGTKRKKSETEREVELDSYNPKYLTSRELFDLEIRDLVFRRHILVQFLIVIEFLLSLSHKYKRYLEADAKNRSVQFPYTLSEEDGKWAESAKKDIVNALNYKSGMDGLLFSRTVDSVLTREKNWIKWKAENCLSFEMDTVSIDNVLVSKIAGDENTKVSNKLECEMGAPALSNVWFESESGMPAMIDLTQVQRTALPDYKVYNQAIELSILDKDFATTNQEREEIEESISNKSWRALRVASRDRFHFFKNLDEDLSIKSLLATEDGLTAEKKDLDKDLKKDRVLASNLSS</sequence>
<dbReference type="AlphaFoldDB" id="A0AAV9XMR1"/>
<name>A0AAV9XMR1_9PEZI</name>
<keyword evidence="3" id="KW-1185">Reference proteome</keyword>
<dbReference type="Pfam" id="PF11957">
    <property type="entry name" value="efThoc1"/>
    <property type="match status" value="1"/>
</dbReference>
<reference evidence="2 3" key="1">
    <citation type="submission" date="2019-10" db="EMBL/GenBank/DDBJ databases">
        <authorList>
            <person name="Palmer J.M."/>
        </authorList>
    </citation>
    <scope>NUCLEOTIDE SEQUENCE [LARGE SCALE GENOMIC DNA]</scope>
    <source>
        <strain evidence="2 3">TWF694</strain>
    </source>
</reference>
<evidence type="ECO:0000313" key="2">
    <source>
        <dbReference type="EMBL" id="KAK6543256.1"/>
    </source>
</evidence>
<accession>A0AAV9XMR1</accession>
<comment type="caution">
    <text evidence="2">The sequence shown here is derived from an EMBL/GenBank/DDBJ whole genome shotgun (WGS) entry which is preliminary data.</text>
</comment>
<dbReference type="InterPro" id="IPR021861">
    <property type="entry name" value="THO_THOC1"/>
</dbReference>
<protein>
    <recommendedName>
        <fullName evidence="4">THO complex subunit 1</fullName>
    </recommendedName>
</protein>
<dbReference type="EMBL" id="JAVHJO010000001">
    <property type="protein sequence ID" value="KAK6543256.1"/>
    <property type="molecule type" value="Genomic_DNA"/>
</dbReference>
<organism evidence="2 3">
    <name type="scientific">Orbilia ellipsospora</name>
    <dbReference type="NCBI Taxonomy" id="2528407"/>
    <lineage>
        <taxon>Eukaryota</taxon>
        <taxon>Fungi</taxon>
        <taxon>Dikarya</taxon>
        <taxon>Ascomycota</taxon>
        <taxon>Pezizomycotina</taxon>
        <taxon>Orbiliomycetes</taxon>
        <taxon>Orbiliales</taxon>
        <taxon>Orbiliaceae</taxon>
        <taxon>Orbilia</taxon>
    </lineage>
</organism>
<dbReference type="PANTHER" id="PTHR13265">
    <property type="entry name" value="THO COMPLEX SUBUNIT 1"/>
    <property type="match status" value="1"/>
</dbReference>
<evidence type="ECO:0008006" key="4">
    <source>
        <dbReference type="Google" id="ProtNLM"/>
    </source>
</evidence>
<dbReference type="Proteomes" id="UP001365542">
    <property type="component" value="Unassembled WGS sequence"/>
</dbReference>
<dbReference type="PANTHER" id="PTHR13265:SF0">
    <property type="entry name" value="HPR1"/>
    <property type="match status" value="1"/>
</dbReference>
<evidence type="ECO:0000313" key="3">
    <source>
        <dbReference type="Proteomes" id="UP001365542"/>
    </source>
</evidence>
<evidence type="ECO:0000256" key="1">
    <source>
        <dbReference type="SAM" id="MobiDB-lite"/>
    </source>
</evidence>
<dbReference type="GO" id="GO:0000445">
    <property type="term" value="C:THO complex part of transcription export complex"/>
    <property type="evidence" value="ECO:0007669"/>
    <property type="project" value="TreeGrafter"/>
</dbReference>